<dbReference type="InterPro" id="IPR011639">
    <property type="entry name" value="MethylTrfase_TaqI-like_dom"/>
</dbReference>
<dbReference type="OrthoDB" id="9806213at2"/>
<dbReference type="Proteomes" id="UP000283458">
    <property type="component" value="Unassembled WGS sequence"/>
</dbReference>
<gene>
    <name evidence="8" type="ORF">D3877_04825</name>
</gene>
<evidence type="ECO:0000313" key="9">
    <source>
        <dbReference type="Proteomes" id="UP000283458"/>
    </source>
</evidence>
<dbReference type="GO" id="GO:0006304">
    <property type="term" value="P:DNA modification"/>
    <property type="evidence" value="ECO:0007669"/>
    <property type="project" value="InterPro"/>
</dbReference>
<dbReference type="PANTHER" id="PTHR33841">
    <property type="entry name" value="DNA METHYLTRANSFERASE YEEA-RELATED"/>
    <property type="match status" value="1"/>
</dbReference>
<proteinExistence type="inferred from homology"/>
<dbReference type="GO" id="GO:0009007">
    <property type="term" value="F:site-specific DNA-methyltransferase (adenine-specific) activity"/>
    <property type="evidence" value="ECO:0007669"/>
    <property type="project" value="UniProtKB-EC"/>
</dbReference>
<accession>A0A418W1U5</accession>
<organism evidence="8 9">
    <name type="scientific">Azospirillum cavernae</name>
    <dbReference type="NCBI Taxonomy" id="2320860"/>
    <lineage>
        <taxon>Bacteria</taxon>
        <taxon>Pseudomonadati</taxon>
        <taxon>Pseudomonadota</taxon>
        <taxon>Alphaproteobacteria</taxon>
        <taxon>Rhodospirillales</taxon>
        <taxon>Azospirillaceae</taxon>
        <taxon>Azospirillum</taxon>
    </lineage>
</organism>
<evidence type="ECO:0000313" key="8">
    <source>
        <dbReference type="EMBL" id="RJF83948.1"/>
    </source>
</evidence>
<comment type="catalytic activity">
    <reaction evidence="6">
        <text>a 2'-deoxyadenosine in DNA + S-adenosyl-L-methionine = an N(6)-methyl-2'-deoxyadenosine in DNA + S-adenosyl-L-homocysteine + H(+)</text>
        <dbReference type="Rhea" id="RHEA:15197"/>
        <dbReference type="Rhea" id="RHEA-COMP:12418"/>
        <dbReference type="Rhea" id="RHEA-COMP:12419"/>
        <dbReference type="ChEBI" id="CHEBI:15378"/>
        <dbReference type="ChEBI" id="CHEBI:57856"/>
        <dbReference type="ChEBI" id="CHEBI:59789"/>
        <dbReference type="ChEBI" id="CHEBI:90615"/>
        <dbReference type="ChEBI" id="CHEBI:90616"/>
        <dbReference type="EC" id="2.1.1.72"/>
    </reaction>
</comment>
<evidence type="ECO:0000256" key="1">
    <source>
        <dbReference type="ARBA" id="ARBA00006594"/>
    </source>
</evidence>
<dbReference type="SUPFAM" id="SSF53335">
    <property type="entry name" value="S-adenosyl-L-methionine-dependent methyltransferases"/>
    <property type="match status" value="1"/>
</dbReference>
<reference evidence="8 9" key="1">
    <citation type="submission" date="2018-09" db="EMBL/GenBank/DDBJ databases">
        <authorList>
            <person name="Zhu H."/>
        </authorList>
    </citation>
    <scope>NUCLEOTIDE SEQUENCE [LARGE SCALE GENOMIC DNA]</scope>
    <source>
        <strain evidence="8 9">K2W22B-5</strain>
    </source>
</reference>
<dbReference type="EMBL" id="QYUL01000001">
    <property type="protein sequence ID" value="RJF83948.1"/>
    <property type="molecule type" value="Genomic_DNA"/>
</dbReference>
<evidence type="ECO:0000256" key="3">
    <source>
        <dbReference type="ARBA" id="ARBA00022603"/>
    </source>
</evidence>
<protein>
    <recommendedName>
        <fullName evidence="2">site-specific DNA-methyltransferase (adenine-specific)</fullName>
        <ecNumber evidence="2">2.1.1.72</ecNumber>
    </recommendedName>
</protein>
<dbReference type="EC" id="2.1.1.72" evidence="2"/>
<dbReference type="PRINTS" id="PR00507">
    <property type="entry name" value="N12N6MTFRASE"/>
</dbReference>
<keyword evidence="5" id="KW-0949">S-adenosyl-L-methionine</keyword>
<dbReference type="RefSeq" id="WP_119829589.1">
    <property type="nucleotide sequence ID" value="NZ_QYUL01000001.1"/>
</dbReference>
<evidence type="ECO:0000256" key="4">
    <source>
        <dbReference type="ARBA" id="ARBA00022679"/>
    </source>
</evidence>
<evidence type="ECO:0000256" key="5">
    <source>
        <dbReference type="ARBA" id="ARBA00022691"/>
    </source>
</evidence>
<keyword evidence="9" id="KW-1185">Reference proteome</keyword>
<comment type="caution">
    <text evidence="8">The sequence shown here is derived from an EMBL/GenBank/DDBJ whole genome shotgun (WGS) entry which is preliminary data.</text>
</comment>
<dbReference type="Gene3D" id="3.40.50.150">
    <property type="entry name" value="Vaccinia Virus protein VP39"/>
    <property type="match status" value="1"/>
</dbReference>
<evidence type="ECO:0000256" key="6">
    <source>
        <dbReference type="ARBA" id="ARBA00047942"/>
    </source>
</evidence>
<sequence>MNHIQSIDQLRLEVSATSSRAHKSRLGQFMTPLSTARFMAGLFDAKRGGVCRLLDPGAGIGSLASAFLNRCAEGSLSFETVIVDAYEVDTVLHTHLNQVLAGYHESCDLSYRIIGGDFVERAVVDLKHDRGCDFTHAILNPPYKKISATGGERLLLRQVGIEAVNLYSGFVALALTRVQPGGEVVAIIPRSWCNGPYYRPFREFLFARAALTHIHVFESRNRAFKDDGVLQETIIVRLVKNGQQGDVAISVSSDDQFTDIRTYCHPFSRVVQPGDDQRFVHIPTLHAVSELDADSAAFPCSLEDFRVGVCTGPVVDFRLKASLRAMPEHGAVPLLYANHLTTGAVVWPLDGGKKPNAIMVDADSQKWLLPMGTYAVTKRFSSKEEKRRVVATVIDATRLQDCALIGFENHLNVFYSGTRKDKAGLSPALAHGLAVYLNSTAVDDHLRRFSGHTQVNATDLRVLPYPNQKALLALGAWSMKMGVVTQAEIDAAITRLIIGANRT</sequence>
<evidence type="ECO:0000259" key="7">
    <source>
        <dbReference type="Pfam" id="PF07669"/>
    </source>
</evidence>
<name>A0A418W1U5_9PROT</name>
<evidence type="ECO:0000256" key="2">
    <source>
        <dbReference type="ARBA" id="ARBA00011900"/>
    </source>
</evidence>
<dbReference type="Pfam" id="PF07669">
    <property type="entry name" value="Eco57I"/>
    <property type="match status" value="1"/>
</dbReference>
<keyword evidence="3 8" id="KW-0489">Methyltransferase</keyword>
<dbReference type="PANTHER" id="PTHR33841:SF5">
    <property type="entry name" value="DNA METHYLASE (MODIFICATION METHYLASE) (METHYLTRANSFERASE)-RELATED"/>
    <property type="match status" value="1"/>
</dbReference>
<dbReference type="AlphaFoldDB" id="A0A418W1U5"/>
<dbReference type="InterPro" id="IPR029063">
    <property type="entry name" value="SAM-dependent_MTases_sf"/>
</dbReference>
<dbReference type="InterPro" id="IPR050953">
    <property type="entry name" value="N4_N6_ade-DNA_methylase"/>
</dbReference>
<comment type="similarity">
    <text evidence="1">Belongs to the N(4)/N(6)-methyltransferase family.</text>
</comment>
<keyword evidence="4 8" id="KW-0808">Transferase</keyword>
<feature type="domain" description="Type II methyltransferase M.TaqI-like" evidence="7">
    <location>
        <begin position="137"/>
        <end position="222"/>
    </location>
</feature>
<dbReference type="GO" id="GO:0032259">
    <property type="term" value="P:methylation"/>
    <property type="evidence" value="ECO:0007669"/>
    <property type="project" value="UniProtKB-KW"/>
</dbReference>